<reference evidence="3" key="1">
    <citation type="submission" date="2018-06" db="EMBL/GenBank/DDBJ databases">
        <authorList>
            <person name="Zhirakovskaya E."/>
        </authorList>
    </citation>
    <scope>NUCLEOTIDE SEQUENCE</scope>
</reference>
<dbReference type="InterPro" id="IPR046357">
    <property type="entry name" value="PPIase_dom_sf"/>
</dbReference>
<gene>
    <name evidence="3" type="ORF">MNBD_DELTA04-1370</name>
</gene>
<dbReference type="Gene3D" id="3.10.50.40">
    <property type="match status" value="1"/>
</dbReference>
<dbReference type="InterPro" id="IPR000297">
    <property type="entry name" value="PPIase_PpiC"/>
</dbReference>
<dbReference type="SUPFAM" id="SSF109998">
    <property type="entry name" value="Triger factor/SurA peptide-binding domain-like"/>
    <property type="match status" value="1"/>
</dbReference>
<sequence>MKLQRYWLAALVLFLILRGTAVADVVDRVVAIVNNDVITLSEVNEAGKPLFQRIAEQVPAAELQAALQQARQSVIQKLIEKKIIQEEAKKKHITVNDDEVNKAIERILARNHTTMKQLKTQLAAMGLTEKQYRENLSSQILSSKLINYEIRSKIIVPEDKVLDYYDTHYTKHIGEGDYYILQIGCSWNNDTGAADLKTAKEAARKKIEHVRSLAVAGQDFKELARQYSDLPSAADGGDIGVFKKDEMAPYMRKAVTAIKPGEISRICETPNGYQIFKVLSSKEGKIITKAPFKSVKDDIYQTLYQQEMKVRLKQWLTKMQKQAYIKIL</sequence>
<dbReference type="PROSITE" id="PS50198">
    <property type="entry name" value="PPIC_PPIASE_2"/>
    <property type="match status" value="1"/>
</dbReference>
<dbReference type="SUPFAM" id="SSF54534">
    <property type="entry name" value="FKBP-like"/>
    <property type="match status" value="1"/>
</dbReference>
<evidence type="ECO:0000259" key="2">
    <source>
        <dbReference type="PROSITE" id="PS50198"/>
    </source>
</evidence>
<organism evidence="3">
    <name type="scientific">hydrothermal vent metagenome</name>
    <dbReference type="NCBI Taxonomy" id="652676"/>
    <lineage>
        <taxon>unclassified sequences</taxon>
        <taxon>metagenomes</taxon>
        <taxon>ecological metagenomes</taxon>
    </lineage>
</organism>
<dbReference type="Pfam" id="PF00639">
    <property type="entry name" value="Rotamase"/>
    <property type="match status" value="1"/>
</dbReference>
<keyword evidence="1" id="KW-0732">Signal</keyword>
<dbReference type="Pfam" id="PF13624">
    <property type="entry name" value="SurA_N_3"/>
    <property type="match status" value="1"/>
</dbReference>
<dbReference type="Gene3D" id="1.10.4030.10">
    <property type="entry name" value="Porin chaperone SurA, peptide-binding domain"/>
    <property type="match status" value="1"/>
</dbReference>
<protein>
    <submittedName>
        <fullName evidence="3">Survival protein SurA (Peptidyl-prolyl cis-trans isomerase SurA)</fullName>
        <ecNumber evidence="3">5.2.1.8</ecNumber>
    </submittedName>
</protein>
<dbReference type="PANTHER" id="PTHR47637:SF1">
    <property type="entry name" value="CHAPERONE SURA"/>
    <property type="match status" value="1"/>
</dbReference>
<keyword evidence="3" id="KW-0413">Isomerase</keyword>
<dbReference type="AlphaFoldDB" id="A0A3B0V931"/>
<dbReference type="PANTHER" id="PTHR47637">
    <property type="entry name" value="CHAPERONE SURA"/>
    <property type="match status" value="1"/>
</dbReference>
<dbReference type="EMBL" id="UOEY01000070">
    <property type="protein sequence ID" value="VAW39341.1"/>
    <property type="molecule type" value="Genomic_DNA"/>
</dbReference>
<accession>A0A3B0V931</accession>
<dbReference type="GO" id="GO:0003755">
    <property type="term" value="F:peptidyl-prolyl cis-trans isomerase activity"/>
    <property type="evidence" value="ECO:0007669"/>
    <property type="project" value="UniProtKB-EC"/>
</dbReference>
<dbReference type="InterPro" id="IPR027304">
    <property type="entry name" value="Trigger_fact/SurA_dom_sf"/>
</dbReference>
<name>A0A3B0V931_9ZZZZ</name>
<dbReference type="EC" id="5.2.1.8" evidence="3"/>
<evidence type="ECO:0000256" key="1">
    <source>
        <dbReference type="ARBA" id="ARBA00022729"/>
    </source>
</evidence>
<feature type="domain" description="PpiC" evidence="2">
    <location>
        <begin position="175"/>
        <end position="280"/>
    </location>
</feature>
<dbReference type="InterPro" id="IPR050280">
    <property type="entry name" value="OMP_Chaperone_SurA"/>
</dbReference>
<proteinExistence type="predicted"/>
<evidence type="ECO:0000313" key="3">
    <source>
        <dbReference type="EMBL" id="VAW39341.1"/>
    </source>
</evidence>